<feature type="region of interest" description="Disordered" evidence="1">
    <location>
        <begin position="34"/>
        <end position="81"/>
    </location>
</feature>
<proteinExistence type="predicted"/>
<gene>
    <name evidence="2" type="ORF">C8D97_10330</name>
</gene>
<dbReference type="PROSITE" id="PS51257">
    <property type="entry name" value="PROKAR_LIPOPROTEIN"/>
    <property type="match status" value="1"/>
</dbReference>
<reference evidence="2 3" key="1">
    <citation type="submission" date="2018-05" db="EMBL/GenBank/DDBJ databases">
        <title>Genomic Encyclopedia of Type Strains, Phase IV (KMG-IV): sequencing the most valuable type-strain genomes for metagenomic binning, comparative biology and taxonomic classification.</title>
        <authorList>
            <person name="Goeker M."/>
        </authorList>
    </citation>
    <scope>NUCLEOTIDE SEQUENCE [LARGE SCALE GENOMIC DNA]</scope>
    <source>
        <strain evidence="2 3">DSM 25350</strain>
    </source>
</reference>
<dbReference type="Proteomes" id="UP000245790">
    <property type="component" value="Unassembled WGS sequence"/>
</dbReference>
<protein>
    <submittedName>
        <fullName evidence="2">Putative methyltransferase</fullName>
    </submittedName>
</protein>
<dbReference type="InterPro" id="IPR029063">
    <property type="entry name" value="SAM-dependent_MTases_sf"/>
</dbReference>
<keyword evidence="3" id="KW-1185">Reference proteome</keyword>
<dbReference type="AlphaFoldDB" id="A0A316GEW4"/>
<evidence type="ECO:0000313" key="3">
    <source>
        <dbReference type="Proteomes" id="UP000245790"/>
    </source>
</evidence>
<keyword evidence="2" id="KW-0489">Methyltransferase</keyword>
<dbReference type="EMBL" id="QGGU01000003">
    <property type="protein sequence ID" value="PWK53207.1"/>
    <property type="molecule type" value="Genomic_DNA"/>
</dbReference>
<organism evidence="2 3">
    <name type="scientific">Pleionea mediterranea</name>
    <dbReference type="NCBI Taxonomy" id="523701"/>
    <lineage>
        <taxon>Bacteria</taxon>
        <taxon>Pseudomonadati</taxon>
        <taxon>Pseudomonadota</taxon>
        <taxon>Gammaproteobacteria</taxon>
        <taxon>Oceanospirillales</taxon>
        <taxon>Pleioneaceae</taxon>
        <taxon>Pleionea</taxon>
    </lineage>
</organism>
<dbReference type="GO" id="GO:0008168">
    <property type="term" value="F:methyltransferase activity"/>
    <property type="evidence" value="ECO:0007669"/>
    <property type="project" value="UniProtKB-KW"/>
</dbReference>
<dbReference type="RefSeq" id="WP_109762290.1">
    <property type="nucleotide sequence ID" value="NZ_QGGU01000003.1"/>
</dbReference>
<dbReference type="SUPFAM" id="SSF53335">
    <property type="entry name" value="S-adenosyl-L-methionine-dependent methyltransferases"/>
    <property type="match status" value="1"/>
</dbReference>
<name>A0A316GEW4_9GAMM</name>
<feature type="compositionally biased region" description="Basic and acidic residues" evidence="1">
    <location>
        <begin position="42"/>
        <end position="73"/>
    </location>
</feature>
<evidence type="ECO:0000313" key="2">
    <source>
        <dbReference type="EMBL" id="PWK53207.1"/>
    </source>
</evidence>
<accession>A0A316GEW4</accession>
<dbReference type="OrthoDB" id="9801692at2"/>
<evidence type="ECO:0000256" key="1">
    <source>
        <dbReference type="SAM" id="MobiDB-lite"/>
    </source>
</evidence>
<keyword evidence="2" id="KW-0808">Transferase</keyword>
<sequence length="339" mass="37548">MNIDIKMFKGSKRLLTSVAATSLMLLAGCDKESSDHAAQASKAEKTSKVEKTEKTHSLKAAEQKSETETKNNPDEVTSSEQKLASILAKQPESVKDRYAARNPQQTLTFFGIEPGMTVVEALPGGGWYSKILLPYLGESGTLIGADYAADMFPLFGFFDDEFIASKKTWVKDWVAGAEKWRSEDSAKLSAFQFGAMPDDMKQTADAVLFIRALHNLKRFEQQGQYLTTALDEAHAVLKPGGVLGVVQHMAPESHSDEWAGGQNGYLKKSFLIERITNAGFEFVDVSNVNINPKDNPTEKDMVWRLPPSLVTSKENPELKQQMMETGESTRITLLFKKPE</sequence>
<dbReference type="GO" id="GO:0032259">
    <property type="term" value="P:methylation"/>
    <property type="evidence" value="ECO:0007669"/>
    <property type="project" value="UniProtKB-KW"/>
</dbReference>
<dbReference type="Gene3D" id="3.40.50.150">
    <property type="entry name" value="Vaccinia Virus protein VP39"/>
    <property type="match status" value="2"/>
</dbReference>
<comment type="caution">
    <text evidence="2">The sequence shown here is derived from an EMBL/GenBank/DDBJ whole genome shotgun (WGS) entry which is preliminary data.</text>
</comment>